<feature type="compositionally biased region" description="Basic residues" evidence="4">
    <location>
        <begin position="41"/>
        <end position="51"/>
    </location>
</feature>
<keyword evidence="6" id="KW-1185">Reference proteome</keyword>
<dbReference type="GO" id="GO:0006383">
    <property type="term" value="P:transcription by RNA polymerase III"/>
    <property type="evidence" value="ECO:0007669"/>
    <property type="project" value="TreeGrafter"/>
</dbReference>
<feature type="compositionally biased region" description="Basic residues" evidence="4">
    <location>
        <begin position="240"/>
        <end position="249"/>
    </location>
</feature>
<feature type="compositionally biased region" description="Basic residues" evidence="4">
    <location>
        <begin position="375"/>
        <end position="384"/>
    </location>
</feature>
<dbReference type="AlphaFoldDB" id="A0AAV7ETB2"/>
<feature type="region of interest" description="Disordered" evidence="4">
    <location>
        <begin position="436"/>
        <end position="464"/>
    </location>
</feature>
<dbReference type="GO" id="GO:0000127">
    <property type="term" value="C:transcription factor TFIIIC complex"/>
    <property type="evidence" value="ECO:0007669"/>
    <property type="project" value="TreeGrafter"/>
</dbReference>
<comment type="caution">
    <text evidence="5">The sequence shown here is derived from an EMBL/GenBank/DDBJ whole genome shotgun (WGS) entry which is preliminary data.</text>
</comment>
<dbReference type="GO" id="GO:0005634">
    <property type="term" value="C:nucleus"/>
    <property type="evidence" value="ECO:0007669"/>
    <property type="project" value="UniProtKB-SubCell"/>
</dbReference>
<feature type="compositionally biased region" description="Polar residues" evidence="4">
    <location>
        <begin position="1078"/>
        <end position="1096"/>
    </location>
</feature>
<dbReference type="Gene3D" id="2.130.10.10">
    <property type="entry name" value="YVTN repeat-like/Quinoprotein amine dehydrogenase"/>
    <property type="match status" value="1"/>
</dbReference>
<evidence type="ECO:0000256" key="3">
    <source>
        <dbReference type="ARBA" id="ARBA00023242"/>
    </source>
</evidence>
<comment type="subcellular location">
    <subcellularLocation>
        <location evidence="1">Nucleus</location>
    </subcellularLocation>
</comment>
<feature type="compositionally biased region" description="Basic residues" evidence="4">
    <location>
        <begin position="446"/>
        <end position="455"/>
    </location>
</feature>
<sequence>MDEERSLLADFVQHKDKTVTIDNIKENHFEMIEDDTTSKPGPKKRGRKPKSGKTNDNPEMKEGKATEVAVQEKDLTMADFALERGEPHSTIYGHEMEHIRVIDAVSAKETSTKKRGRKPKTRGLFNASGELVAVEDKDSTMVDFALERSPIATVSIGHSEEHIREVDVTTRKANPKKRGRKPKSREINNDSGELVAVEERDLTVADSALEEKGVPIATVSIGHSMEHMRELDATTEKPNPKKRGRKPKARGIYSNNGGLESQEVHREDMILSMVDSASNAGKFDTRFSFDGSDQNRINGIKAGNGEKPLPKKRGRKPKATGMNRGQVKLDNMEVIEAADSKMIDFATNSGREIGWNYTEGNHIREAQVETTAKPGPRKRGRKPKVRGEKNDKIVSQERDMKVLIEEENPRLAYIMPGRQSGAIGFLDNLRENSCIDNETTTTTKPGPKKRGRKPKVREMNNTGGSMGLIVQENNSCLADFISNRSKDGVSVSMFDYAVESHFGALRRISFLCKMVEEDFMEASVDKHLSAAVTFLEHWKDFCYKPKTVRFCYETEGALRKHYIDGVTLPQFSSACVPEMMTQSCSSSSLTSSNDFILHVGGPVWALDWCPRAQVVDHHIKCEYLAVAAHPPDSSYHKMGEPLTGRGLIQIWCVLIVDKEEVSLSENPRNGRKRPMRSGNLDVLQHKHTLAEDLSRLSAVNCLKEDTILDLKENNHAATQSNTAKEHSHDPKQLNGSPVQDEITAIDYSVPADVSLPRLVLGLAHNGRVTWDAKWRPQNVEDSKDKNRMGYLAVLLGNGALEVWEVPFPNVVKTLYVSHQKEGTDPRFIKLQPVFKCSKINRGGHQSIPLTVEWSSSAPYTLLLAGFHDGTVALWKFIASATVASQDTRPLLCFTADNVPIRAVAWGPAERNEESANLIVTGGHEGLRFWDLRDPYRPVWDLNPIRRVVLSIDWLQDPGCLLLAFDDGTLRILSMCQAANDTPVSGKFCRGSNQQGLHFYCYSTFPIWNLHISRLTGVVAYCVADGSALCFQLPRKAVEKDPARHRAQVFQCGSITEEDSILTINTPLSGTAVAMRKPSSGSKETPRITQAKITDPQSADALDSEPVVTPKSHVASKGKKLSSQVPVGTTSEGETPLKSNISGKGVEKPMAEFETFPSKNVPMHRIRWNVNKGSEKWLCYGGAAGIVRCQQLSLTAAPRK</sequence>
<evidence type="ECO:0000313" key="5">
    <source>
        <dbReference type="EMBL" id="KAG9451789.1"/>
    </source>
</evidence>
<name>A0AAV7ETB2_ARIFI</name>
<dbReference type="InterPro" id="IPR001680">
    <property type="entry name" value="WD40_rpt"/>
</dbReference>
<protein>
    <submittedName>
        <fullName evidence="5">Uncharacterized protein</fullName>
    </submittedName>
</protein>
<evidence type="ECO:0000256" key="4">
    <source>
        <dbReference type="SAM" id="MobiDB-lite"/>
    </source>
</evidence>
<evidence type="ECO:0000256" key="2">
    <source>
        <dbReference type="ARBA" id="ARBA00023163"/>
    </source>
</evidence>
<evidence type="ECO:0000313" key="6">
    <source>
        <dbReference type="Proteomes" id="UP000825729"/>
    </source>
</evidence>
<accession>A0AAV7ETB2</accession>
<feature type="region of interest" description="Disordered" evidence="4">
    <location>
        <begin position="294"/>
        <end position="322"/>
    </location>
</feature>
<dbReference type="InterPro" id="IPR036322">
    <property type="entry name" value="WD40_repeat_dom_sf"/>
</dbReference>
<keyword evidence="2" id="KW-0804">Transcription</keyword>
<feature type="compositionally biased region" description="Basic residues" evidence="4">
    <location>
        <begin position="173"/>
        <end position="183"/>
    </location>
</feature>
<dbReference type="PANTHER" id="PTHR15052:SF2">
    <property type="entry name" value="GENERAL TRANSCRIPTION FACTOR 3C POLYPEPTIDE 2"/>
    <property type="match status" value="1"/>
</dbReference>
<dbReference type="PANTHER" id="PTHR15052">
    <property type="entry name" value="RNA POLYMERASE III TRANSCRIPTION INITIATION FACTOR COMPLEX SUBUNIT"/>
    <property type="match status" value="1"/>
</dbReference>
<dbReference type="SMART" id="SM00320">
    <property type="entry name" value="WD40"/>
    <property type="match status" value="3"/>
</dbReference>
<feature type="compositionally biased region" description="Polar residues" evidence="4">
    <location>
        <begin position="1120"/>
        <end position="1141"/>
    </location>
</feature>
<organism evidence="5 6">
    <name type="scientific">Aristolochia fimbriata</name>
    <name type="common">White veined hardy Dutchman's pipe vine</name>
    <dbReference type="NCBI Taxonomy" id="158543"/>
    <lineage>
        <taxon>Eukaryota</taxon>
        <taxon>Viridiplantae</taxon>
        <taxon>Streptophyta</taxon>
        <taxon>Embryophyta</taxon>
        <taxon>Tracheophyta</taxon>
        <taxon>Spermatophyta</taxon>
        <taxon>Magnoliopsida</taxon>
        <taxon>Magnoliidae</taxon>
        <taxon>Piperales</taxon>
        <taxon>Aristolochiaceae</taxon>
        <taxon>Aristolochia</taxon>
    </lineage>
</organism>
<dbReference type="EMBL" id="JAINDJ010000003">
    <property type="protein sequence ID" value="KAG9451789.1"/>
    <property type="molecule type" value="Genomic_DNA"/>
</dbReference>
<dbReference type="Proteomes" id="UP000825729">
    <property type="component" value="Unassembled WGS sequence"/>
</dbReference>
<feature type="region of interest" description="Disordered" evidence="4">
    <location>
        <begin position="1071"/>
        <end position="1145"/>
    </location>
</feature>
<feature type="region of interest" description="Disordered" evidence="4">
    <location>
        <begin position="716"/>
        <end position="736"/>
    </location>
</feature>
<feature type="compositionally biased region" description="Basic and acidic residues" evidence="4">
    <location>
        <begin position="229"/>
        <end position="239"/>
    </location>
</feature>
<keyword evidence="3" id="KW-0539">Nucleus</keyword>
<feature type="region of interest" description="Disordered" evidence="4">
    <location>
        <begin position="165"/>
        <end position="192"/>
    </location>
</feature>
<gene>
    <name evidence="5" type="ORF">H6P81_004693</name>
</gene>
<proteinExistence type="predicted"/>
<reference evidence="5 6" key="1">
    <citation type="submission" date="2021-07" db="EMBL/GenBank/DDBJ databases">
        <title>The Aristolochia fimbriata genome: insights into angiosperm evolution, floral development and chemical biosynthesis.</title>
        <authorList>
            <person name="Jiao Y."/>
        </authorList>
    </citation>
    <scope>NUCLEOTIDE SEQUENCE [LARGE SCALE GENOMIC DNA]</scope>
    <source>
        <strain evidence="5">IBCAS-2021</strain>
        <tissue evidence="5">Leaf</tissue>
    </source>
</reference>
<dbReference type="InterPro" id="IPR015943">
    <property type="entry name" value="WD40/YVTN_repeat-like_dom_sf"/>
</dbReference>
<feature type="region of interest" description="Disordered" evidence="4">
    <location>
        <begin position="229"/>
        <end position="256"/>
    </location>
</feature>
<feature type="region of interest" description="Disordered" evidence="4">
    <location>
        <begin position="365"/>
        <end position="392"/>
    </location>
</feature>
<feature type="region of interest" description="Disordered" evidence="4">
    <location>
        <begin position="28"/>
        <end position="64"/>
    </location>
</feature>
<dbReference type="InterPro" id="IPR052416">
    <property type="entry name" value="GTF3C_component"/>
</dbReference>
<evidence type="ECO:0000256" key="1">
    <source>
        <dbReference type="ARBA" id="ARBA00004123"/>
    </source>
</evidence>
<dbReference type="SUPFAM" id="SSF50978">
    <property type="entry name" value="WD40 repeat-like"/>
    <property type="match status" value="1"/>
</dbReference>